<dbReference type="SUPFAM" id="SSF53756">
    <property type="entry name" value="UDP-Glycosyltransferase/glycogen phosphorylase"/>
    <property type="match status" value="1"/>
</dbReference>
<dbReference type="HOGENOM" id="CLU_028014_5_0_10"/>
<proteinExistence type="predicted"/>
<dbReference type="Proteomes" id="UP000003146">
    <property type="component" value="Unassembled WGS sequence"/>
</dbReference>
<dbReference type="EC" id="2.4.-.-" evidence="1"/>
<gene>
    <name evidence="1" type="ORF">BACCOP_00210</name>
</gene>
<dbReference type="EMBL" id="ABIY02000022">
    <property type="protein sequence ID" value="EDV02651.1"/>
    <property type="molecule type" value="Genomic_DNA"/>
</dbReference>
<organism evidence="1 2">
    <name type="scientific">Phocaeicola coprocola DSM 17136</name>
    <dbReference type="NCBI Taxonomy" id="470145"/>
    <lineage>
        <taxon>Bacteria</taxon>
        <taxon>Pseudomonadati</taxon>
        <taxon>Bacteroidota</taxon>
        <taxon>Bacteroidia</taxon>
        <taxon>Bacteroidales</taxon>
        <taxon>Bacteroidaceae</taxon>
        <taxon>Phocaeicola</taxon>
    </lineage>
</organism>
<reference evidence="1 2" key="2">
    <citation type="submission" date="2008-04" db="EMBL/GenBank/DDBJ databases">
        <authorList>
            <person name="Fulton L."/>
            <person name="Clifton S."/>
            <person name="Fulton B."/>
            <person name="Xu J."/>
            <person name="Minx P."/>
            <person name="Pepin K.H."/>
            <person name="Johnson M."/>
            <person name="Thiruvilangam P."/>
            <person name="Bhonagiri V."/>
            <person name="Nash W.E."/>
            <person name="Mardis E.R."/>
            <person name="Wilson R.K."/>
        </authorList>
    </citation>
    <scope>NUCLEOTIDE SEQUENCE [LARGE SCALE GENOMIC DNA]</scope>
    <source>
        <strain evidence="1 2">DSM 17136</strain>
    </source>
</reference>
<dbReference type="AlphaFoldDB" id="B3JEB9"/>
<comment type="caution">
    <text evidence="1">The sequence shown here is derived from an EMBL/GenBank/DDBJ whole genome shotgun (WGS) entry which is preliminary data.</text>
</comment>
<dbReference type="Gene3D" id="3.40.50.2000">
    <property type="entry name" value="Glycogen Phosphorylase B"/>
    <property type="match status" value="1"/>
</dbReference>
<keyword evidence="1" id="KW-0808">Transferase</keyword>
<keyword evidence="1" id="KW-0328">Glycosyltransferase</keyword>
<name>B3JEB9_9BACT</name>
<reference evidence="1 2" key="1">
    <citation type="submission" date="2008-04" db="EMBL/GenBank/DDBJ databases">
        <title>Draft genome sequence of Bacteroides coprocola (DSM 17136).</title>
        <authorList>
            <person name="Sudarsanam P."/>
            <person name="Ley R."/>
            <person name="Guruge J."/>
            <person name="Turnbaugh P.J."/>
            <person name="Mahowald M."/>
            <person name="Liep D."/>
            <person name="Gordon J."/>
        </authorList>
    </citation>
    <scope>NUCLEOTIDE SEQUENCE [LARGE SCALE GENOMIC DNA]</scope>
    <source>
        <strain evidence="1 2">DSM 17136</strain>
    </source>
</reference>
<protein>
    <submittedName>
        <fullName evidence="1">Glycosyltransferase, group 1 family protein</fullName>
        <ecNumber evidence="1">2.4.-.-</ecNumber>
    </submittedName>
</protein>
<dbReference type="Pfam" id="PF13692">
    <property type="entry name" value="Glyco_trans_1_4"/>
    <property type="match status" value="1"/>
</dbReference>
<accession>B3JEB9</accession>
<dbReference type="STRING" id="470145.BACCOP_00210"/>
<evidence type="ECO:0000313" key="1">
    <source>
        <dbReference type="EMBL" id="EDV02651.1"/>
    </source>
</evidence>
<evidence type="ECO:0000313" key="2">
    <source>
        <dbReference type="Proteomes" id="UP000003146"/>
    </source>
</evidence>
<dbReference type="GO" id="GO:0016757">
    <property type="term" value="F:glycosyltransferase activity"/>
    <property type="evidence" value="ECO:0007669"/>
    <property type="project" value="UniProtKB-KW"/>
</dbReference>
<dbReference type="OrthoDB" id="9807209at2"/>
<dbReference type="RefSeq" id="WP_007567949.1">
    <property type="nucleotide sequence ID" value="NZ_DS981465.1"/>
</dbReference>
<sequence length="372" mass="43420">MKKVLIISDTPTHPTNTGNKMCILSYATLLQDMGYDVYFLYFTRERNSNTFTQNKDYWSDHFLSYQMSIIQKAVIKIVRHLPFRCFSDIWLHEPWFIKSYIKQIQKKYKFDSVILNYIWLSKIANYFQGNTVLFTHDVFSYRNLRLKGNYWVSCTPNEEAKCINRVKTVLAIQEQEAYYYKYLSYKANVYCMYSPFTFHKQEILNNKKLLFFSGSNILNIEGINHFIKNIFPELIKKFPDLELIIGGGICKHLEKDLRTTQIILKGGFDNPADFYALGDIVINPVFNGTGLKIKTFEALSYGKTVLSSTHSMEGIFSPQSCPIYKADTIDEYISHLTNILSTPHILKNNREQAESYIVSLDSYIKNILHNIL</sequence>
<dbReference type="eggNOG" id="COG0438">
    <property type="taxonomic scope" value="Bacteria"/>
</dbReference>